<dbReference type="InterPro" id="IPR014567">
    <property type="entry name" value="UCP031900"/>
</dbReference>
<dbReference type="InterPro" id="IPR027372">
    <property type="entry name" value="Phytase-like_dom"/>
</dbReference>
<dbReference type="STRING" id="1280847.SAMN04488036_103124"/>
<dbReference type="PIRSF" id="PIRSF031900">
    <property type="entry name" value="UCP031900"/>
    <property type="match status" value="1"/>
</dbReference>
<keyword evidence="4" id="KW-1185">Reference proteome</keyword>
<feature type="domain" description="Phytase-like" evidence="2">
    <location>
        <begin position="46"/>
        <end position="286"/>
    </location>
</feature>
<reference evidence="4" key="1">
    <citation type="submission" date="2016-10" db="EMBL/GenBank/DDBJ databases">
        <authorList>
            <person name="Varghese N."/>
            <person name="Submissions S."/>
        </authorList>
    </citation>
    <scope>NUCLEOTIDE SEQUENCE [LARGE SCALE GENOMIC DNA]</scope>
    <source>
        <strain evidence="4">DSM 28453</strain>
    </source>
</reference>
<keyword evidence="1" id="KW-0732">Signal</keyword>
<evidence type="ECO:0000313" key="4">
    <source>
        <dbReference type="Proteomes" id="UP000198851"/>
    </source>
</evidence>
<accession>A0A1I4DHQ6</accession>
<protein>
    <recommendedName>
        <fullName evidence="2">Phytase-like domain-containing protein</fullName>
    </recommendedName>
</protein>
<evidence type="ECO:0000313" key="3">
    <source>
        <dbReference type="EMBL" id="SFK92007.1"/>
    </source>
</evidence>
<dbReference type="AlphaFoldDB" id="A0A1I4DHQ6"/>
<evidence type="ECO:0000256" key="1">
    <source>
        <dbReference type="SAM" id="SignalP"/>
    </source>
</evidence>
<feature type="chain" id="PRO_5011653108" description="Phytase-like domain-containing protein" evidence="1">
    <location>
        <begin position="28"/>
        <end position="303"/>
    </location>
</feature>
<dbReference type="Pfam" id="PF13449">
    <property type="entry name" value="Phytase-like"/>
    <property type="match status" value="1"/>
</dbReference>
<dbReference type="SUPFAM" id="SSF101898">
    <property type="entry name" value="NHL repeat"/>
    <property type="match status" value="1"/>
</dbReference>
<dbReference type="RefSeq" id="WP_093323052.1">
    <property type="nucleotide sequence ID" value="NZ_FOSZ01000003.1"/>
</dbReference>
<dbReference type="EMBL" id="FOSZ01000003">
    <property type="protein sequence ID" value="SFK92007.1"/>
    <property type="molecule type" value="Genomic_DNA"/>
</dbReference>
<evidence type="ECO:0000259" key="2">
    <source>
        <dbReference type="Pfam" id="PF13449"/>
    </source>
</evidence>
<dbReference type="OrthoDB" id="9798693at2"/>
<sequence>MRRRFAISLIALFSLLLSLVGLPFAQAAQDDQASFLSAFHWQLTNTWFGGFSALEVSEDGGRMVALSDRGVWVEADLKRQDGEIIGAENVRMSRVLHREGHFAKHTKWRDSEGVARLADGSLVVSFEGEHRLESFSFPGAKPHKMPWHNDFDAMSLNGGFEALAVDARGVLYAIPEAAVGAENMIQIFALRNRVWTRAFTLPRNKQFQPVGADFGPDGRLYVLERGFNGLGFRTRVRSFEVESGDVRNEKLLFSKGIAQHDNLEGISVWRDEDGAIRLTMISDDNFRFLQKTEIVEYVLPVSP</sequence>
<organism evidence="3 4">
    <name type="scientific">Shimia haliotis</name>
    <dbReference type="NCBI Taxonomy" id="1280847"/>
    <lineage>
        <taxon>Bacteria</taxon>
        <taxon>Pseudomonadati</taxon>
        <taxon>Pseudomonadota</taxon>
        <taxon>Alphaproteobacteria</taxon>
        <taxon>Rhodobacterales</taxon>
        <taxon>Roseobacteraceae</taxon>
    </lineage>
</organism>
<proteinExistence type="predicted"/>
<feature type="signal peptide" evidence="1">
    <location>
        <begin position="1"/>
        <end position="27"/>
    </location>
</feature>
<dbReference type="Proteomes" id="UP000198851">
    <property type="component" value="Unassembled WGS sequence"/>
</dbReference>
<name>A0A1I4DHQ6_9RHOB</name>
<gene>
    <name evidence="3" type="ORF">SAMN04488036_103124</name>
</gene>